<dbReference type="Gene3D" id="3.30.420.10">
    <property type="entry name" value="Ribonuclease H-like superfamily/Ribonuclease H"/>
    <property type="match status" value="1"/>
</dbReference>
<feature type="compositionally biased region" description="Acidic residues" evidence="1">
    <location>
        <begin position="174"/>
        <end position="183"/>
    </location>
</feature>
<name>A0ABD2X0D7_9HYME</name>
<evidence type="ECO:0000313" key="3">
    <source>
        <dbReference type="Proteomes" id="UP001627154"/>
    </source>
</evidence>
<proteinExistence type="predicted"/>
<evidence type="ECO:0000313" key="2">
    <source>
        <dbReference type="EMBL" id="KAL3398881.1"/>
    </source>
</evidence>
<reference evidence="2 3" key="1">
    <citation type="journal article" date="2024" name="bioRxiv">
        <title>A reference genome for Trichogramma kaykai: A tiny desert-dwelling parasitoid wasp with competing sex-ratio distorters.</title>
        <authorList>
            <person name="Culotta J."/>
            <person name="Lindsey A.R."/>
        </authorList>
    </citation>
    <scope>NUCLEOTIDE SEQUENCE [LARGE SCALE GENOMIC DNA]</scope>
    <source>
        <strain evidence="2 3">KSX58</strain>
    </source>
</reference>
<dbReference type="EMBL" id="JBJJXI010000059">
    <property type="protein sequence ID" value="KAL3398881.1"/>
    <property type="molecule type" value="Genomic_DNA"/>
</dbReference>
<dbReference type="AlphaFoldDB" id="A0ABD2X0D7"/>
<organism evidence="2 3">
    <name type="scientific">Trichogramma kaykai</name>
    <dbReference type="NCBI Taxonomy" id="54128"/>
    <lineage>
        <taxon>Eukaryota</taxon>
        <taxon>Metazoa</taxon>
        <taxon>Ecdysozoa</taxon>
        <taxon>Arthropoda</taxon>
        <taxon>Hexapoda</taxon>
        <taxon>Insecta</taxon>
        <taxon>Pterygota</taxon>
        <taxon>Neoptera</taxon>
        <taxon>Endopterygota</taxon>
        <taxon>Hymenoptera</taxon>
        <taxon>Apocrita</taxon>
        <taxon>Proctotrupomorpha</taxon>
        <taxon>Chalcidoidea</taxon>
        <taxon>Trichogrammatidae</taxon>
        <taxon>Trichogramma</taxon>
    </lineage>
</organism>
<accession>A0ABD2X0D7</accession>
<sequence length="249" mass="28596">MLPALRAASNVETQNDWDKQIKKLEQNINATVSKATGKTPFEALYGYLPRFEDANTREITKHCETYTVPTEIQKEIRNNICEAQKTYKKQFDAKRFKGVKYSIGDIVFIKRDPKQTGKSRKLQRIFGVPMVVIEVLPSDTYRIKKLNESNDKKFESTAHVSQMKIWKGNQESDSNSETDDSSDESISLSNNHNNTCEATEVNEKNLCNEQERCDKLLSANENGNIIVNQNRKSVRERKAPAKLKDYTCY</sequence>
<gene>
    <name evidence="2" type="ORF">TKK_007978</name>
</gene>
<dbReference type="InterPro" id="IPR036397">
    <property type="entry name" value="RNaseH_sf"/>
</dbReference>
<keyword evidence="3" id="KW-1185">Reference proteome</keyword>
<protein>
    <submittedName>
        <fullName evidence="2">Uncharacterized protein</fullName>
    </submittedName>
</protein>
<evidence type="ECO:0000256" key="1">
    <source>
        <dbReference type="SAM" id="MobiDB-lite"/>
    </source>
</evidence>
<feature type="region of interest" description="Disordered" evidence="1">
    <location>
        <begin position="167"/>
        <end position="194"/>
    </location>
</feature>
<comment type="caution">
    <text evidence="2">The sequence shown here is derived from an EMBL/GenBank/DDBJ whole genome shotgun (WGS) entry which is preliminary data.</text>
</comment>
<dbReference type="Proteomes" id="UP001627154">
    <property type="component" value="Unassembled WGS sequence"/>
</dbReference>